<evidence type="ECO:0000313" key="2">
    <source>
        <dbReference type="Proteomes" id="UP000265703"/>
    </source>
</evidence>
<organism evidence="1 2">
    <name type="scientific">Glomus cerebriforme</name>
    <dbReference type="NCBI Taxonomy" id="658196"/>
    <lineage>
        <taxon>Eukaryota</taxon>
        <taxon>Fungi</taxon>
        <taxon>Fungi incertae sedis</taxon>
        <taxon>Mucoromycota</taxon>
        <taxon>Glomeromycotina</taxon>
        <taxon>Glomeromycetes</taxon>
        <taxon>Glomerales</taxon>
        <taxon>Glomeraceae</taxon>
        <taxon>Glomus</taxon>
    </lineage>
</organism>
<name>A0A397TJC0_9GLOM</name>
<accession>A0A397TJC0</accession>
<gene>
    <name evidence="1" type="ORF">C1645_812879</name>
</gene>
<dbReference type="Proteomes" id="UP000265703">
    <property type="component" value="Unassembled WGS sequence"/>
</dbReference>
<dbReference type="AlphaFoldDB" id="A0A397TJC0"/>
<comment type="caution">
    <text evidence="1">The sequence shown here is derived from an EMBL/GenBank/DDBJ whole genome shotgun (WGS) entry which is preliminary data.</text>
</comment>
<proteinExistence type="predicted"/>
<evidence type="ECO:0000313" key="1">
    <source>
        <dbReference type="EMBL" id="RIA98320.1"/>
    </source>
</evidence>
<keyword evidence="2" id="KW-1185">Reference proteome</keyword>
<reference evidence="1 2" key="1">
    <citation type="submission" date="2018-06" db="EMBL/GenBank/DDBJ databases">
        <title>Comparative genomics reveals the genomic features of Rhizophagus irregularis, R. cerebriforme, R. diaphanum and Gigaspora rosea, and their symbiotic lifestyle signature.</title>
        <authorList>
            <person name="Morin E."/>
            <person name="San Clemente H."/>
            <person name="Chen E.C.H."/>
            <person name="De La Providencia I."/>
            <person name="Hainaut M."/>
            <person name="Kuo A."/>
            <person name="Kohler A."/>
            <person name="Murat C."/>
            <person name="Tang N."/>
            <person name="Roy S."/>
            <person name="Loubradou J."/>
            <person name="Henrissat B."/>
            <person name="Grigoriev I.V."/>
            <person name="Corradi N."/>
            <person name="Roux C."/>
            <person name="Martin F.M."/>
        </authorList>
    </citation>
    <scope>NUCLEOTIDE SEQUENCE [LARGE SCALE GENOMIC DNA]</scope>
    <source>
        <strain evidence="1 2">DAOM 227022</strain>
    </source>
</reference>
<sequence>MAGKASADVYKPFIELELLLQKYKNKHGDGGKKLETSELSEPQKNLSTSKKQVIFSLFVKILKKNAWRTCNVAPTYREAVNSTTWNNILSDLNLEQNDKKAIQIE</sequence>
<dbReference type="EMBL" id="QKYT01000017">
    <property type="protein sequence ID" value="RIA98320.1"/>
    <property type="molecule type" value="Genomic_DNA"/>
</dbReference>
<protein>
    <submittedName>
        <fullName evidence="1">Uncharacterized protein</fullName>
    </submittedName>
</protein>